<reference evidence="1 2" key="1">
    <citation type="journal article" date="2012" name="J. Bacteriol.">
        <title>Genome Sequence of the Bacteriocin-Producing Strain Lactococcus garvieae DCC43.</title>
        <authorList>
            <person name="Gabrielsen C."/>
            <person name="Brede D.A."/>
            <person name="Hernandez P.E."/>
            <person name="Nes I.F."/>
            <person name="Diep D.B."/>
        </authorList>
    </citation>
    <scope>NUCLEOTIDE SEQUENCE [LARGE SCALE GENOMIC DNA]</scope>
    <source>
        <strain evidence="1 2">DCC43</strain>
    </source>
</reference>
<evidence type="ECO:0000313" key="1">
    <source>
        <dbReference type="EMBL" id="EKF50873.1"/>
    </source>
</evidence>
<name>K2NTF9_9LACT</name>
<dbReference type="Proteomes" id="UP000006787">
    <property type="component" value="Unassembled WGS sequence"/>
</dbReference>
<sequence>MKCLLCHSDFSPVPYFHQLFLLAPSLPTLCTLCDSQFQLINAPHCERCYKAEINGVCSDCLRWERKGLSVNHRAVFTYNPAMEEYFSLYKFMGDYRLRKAFSHYFKAEKNYTLVPIPVSTERYHERGFNQVLGFLEHLNYTNLLVKKIQQLKVVCLELKD</sequence>
<dbReference type="PATRIC" id="fig|1231377.3.peg.1778"/>
<comment type="caution">
    <text evidence="1">The sequence shown here is derived from an EMBL/GenBank/DDBJ whole genome shotgun (WGS) entry which is preliminary data.</text>
</comment>
<evidence type="ECO:0000313" key="2">
    <source>
        <dbReference type="Proteomes" id="UP000006787"/>
    </source>
</evidence>
<protein>
    <submittedName>
        <fullName evidence="1">ComF operon protein C</fullName>
    </submittedName>
</protein>
<dbReference type="PANTHER" id="PTHR47505">
    <property type="entry name" value="DNA UTILIZATION PROTEIN YHGH"/>
    <property type="match status" value="1"/>
</dbReference>
<dbReference type="PANTHER" id="PTHR47505:SF1">
    <property type="entry name" value="DNA UTILIZATION PROTEIN YHGH"/>
    <property type="match status" value="1"/>
</dbReference>
<proteinExistence type="predicted"/>
<accession>K2NTF9</accession>
<gene>
    <name evidence="1" type="ORF">C426_1798</name>
</gene>
<dbReference type="InterPro" id="IPR051910">
    <property type="entry name" value="ComF/GntX_DNA_util-trans"/>
</dbReference>
<dbReference type="AlphaFoldDB" id="K2NTF9"/>
<dbReference type="eggNOG" id="COG1040">
    <property type="taxonomic scope" value="Bacteria"/>
</dbReference>
<dbReference type="EMBL" id="AMQS01000031">
    <property type="protein sequence ID" value="EKF50873.1"/>
    <property type="molecule type" value="Genomic_DNA"/>
</dbReference>
<organism evidence="1 2">
    <name type="scientific">Lactococcus garvieae DCC43</name>
    <dbReference type="NCBI Taxonomy" id="1231377"/>
    <lineage>
        <taxon>Bacteria</taxon>
        <taxon>Bacillati</taxon>
        <taxon>Bacillota</taxon>
        <taxon>Bacilli</taxon>
        <taxon>Lactobacillales</taxon>
        <taxon>Streptococcaceae</taxon>
        <taxon>Lactococcus</taxon>
    </lineage>
</organism>